<reference evidence="2 3" key="1">
    <citation type="submission" date="2019-01" db="EMBL/GenBank/DDBJ databases">
        <title>Sequencing of cultivated peanut Arachis hypogaea provides insights into genome evolution and oil improvement.</title>
        <authorList>
            <person name="Chen X."/>
        </authorList>
    </citation>
    <scope>NUCLEOTIDE SEQUENCE [LARGE SCALE GENOMIC DNA]</scope>
    <source>
        <strain evidence="3">cv. Fuhuasheng</strain>
        <tissue evidence="2">Leaves</tissue>
    </source>
</reference>
<feature type="region of interest" description="Disordered" evidence="1">
    <location>
        <begin position="213"/>
        <end position="269"/>
    </location>
</feature>
<dbReference type="EMBL" id="SDMP01000007">
    <property type="protein sequence ID" value="RYR50691.1"/>
    <property type="molecule type" value="Genomic_DNA"/>
</dbReference>
<feature type="region of interest" description="Disordered" evidence="1">
    <location>
        <begin position="148"/>
        <end position="200"/>
    </location>
</feature>
<name>A0A445CIE7_ARAHY</name>
<sequence>MPVRCMKEAVSICEVGCKWRPLPESLAAIFQYLKFNRDMEETEDSIRLLSSKNIVSLDVHNKLMSWIKDVESNVPAIDVLGGDSHKQIGEISEPEEDGNTNNLNFKPEGVGVFEVISIELVTILHGNVGDEVRYGEHLPIEVHCPTPDGVGEGLFGDPDDDDVEPDMIADDSGDDLGASDPRGATGGSSSGTQQYPPHFSSLDLDAMRQDGHAGQLTGFGARDTEGSASITEFQVGQQFQDKEMWPLQASRTYSSELSAGRRSHPHRGE</sequence>
<gene>
    <name evidence="2" type="ORF">Ahy_A07g037320</name>
</gene>
<organism evidence="2 3">
    <name type="scientific">Arachis hypogaea</name>
    <name type="common">Peanut</name>
    <dbReference type="NCBI Taxonomy" id="3818"/>
    <lineage>
        <taxon>Eukaryota</taxon>
        <taxon>Viridiplantae</taxon>
        <taxon>Streptophyta</taxon>
        <taxon>Embryophyta</taxon>
        <taxon>Tracheophyta</taxon>
        <taxon>Spermatophyta</taxon>
        <taxon>Magnoliopsida</taxon>
        <taxon>eudicotyledons</taxon>
        <taxon>Gunneridae</taxon>
        <taxon>Pentapetalae</taxon>
        <taxon>rosids</taxon>
        <taxon>fabids</taxon>
        <taxon>Fabales</taxon>
        <taxon>Fabaceae</taxon>
        <taxon>Papilionoideae</taxon>
        <taxon>50 kb inversion clade</taxon>
        <taxon>dalbergioids sensu lato</taxon>
        <taxon>Dalbergieae</taxon>
        <taxon>Pterocarpus clade</taxon>
        <taxon>Arachis</taxon>
    </lineage>
</organism>
<proteinExistence type="predicted"/>
<keyword evidence="3" id="KW-1185">Reference proteome</keyword>
<evidence type="ECO:0000313" key="3">
    <source>
        <dbReference type="Proteomes" id="UP000289738"/>
    </source>
</evidence>
<comment type="caution">
    <text evidence="2">The sequence shown here is derived from an EMBL/GenBank/DDBJ whole genome shotgun (WGS) entry which is preliminary data.</text>
</comment>
<accession>A0A445CIE7</accession>
<feature type="compositionally biased region" description="Acidic residues" evidence="1">
    <location>
        <begin position="157"/>
        <end position="174"/>
    </location>
</feature>
<dbReference type="AlphaFoldDB" id="A0A445CIE7"/>
<evidence type="ECO:0000256" key="1">
    <source>
        <dbReference type="SAM" id="MobiDB-lite"/>
    </source>
</evidence>
<feature type="compositionally biased region" description="Polar residues" evidence="1">
    <location>
        <begin position="226"/>
        <end position="239"/>
    </location>
</feature>
<dbReference type="Proteomes" id="UP000289738">
    <property type="component" value="Chromosome A07"/>
</dbReference>
<evidence type="ECO:0000313" key="2">
    <source>
        <dbReference type="EMBL" id="RYR50691.1"/>
    </source>
</evidence>
<protein>
    <submittedName>
        <fullName evidence="2">Uncharacterized protein</fullName>
    </submittedName>
</protein>